<organism evidence="2 3">
    <name type="scientific">Periconia digitata</name>
    <dbReference type="NCBI Taxonomy" id="1303443"/>
    <lineage>
        <taxon>Eukaryota</taxon>
        <taxon>Fungi</taxon>
        <taxon>Dikarya</taxon>
        <taxon>Ascomycota</taxon>
        <taxon>Pezizomycotina</taxon>
        <taxon>Dothideomycetes</taxon>
        <taxon>Pleosporomycetidae</taxon>
        <taxon>Pleosporales</taxon>
        <taxon>Massarineae</taxon>
        <taxon>Periconiaceae</taxon>
        <taxon>Periconia</taxon>
    </lineage>
</organism>
<feature type="compositionally biased region" description="Basic and acidic residues" evidence="1">
    <location>
        <begin position="37"/>
        <end position="48"/>
    </location>
</feature>
<dbReference type="EMBL" id="CAOQHR010000004">
    <property type="protein sequence ID" value="CAI6333979.1"/>
    <property type="molecule type" value="Genomic_DNA"/>
</dbReference>
<dbReference type="AlphaFoldDB" id="A0A9W4XJ95"/>
<gene>
    <name evidence="2" type="ORF">PDIGIT_LOCUS7031</name>
</gene>
<dbReference type="Proteomes" id="UP001152607">
    <property type="component" value="Unassembled WGS sequence"/>
</dbReference>
<name>A0A9W4XJ95_9PLEO</name>
<protein>
    <submittedName>
        <fullName evidence="2">Uncharacterized protein</fullName>
    </submittedName>
</protein>
<evidence type="ECO:0000313" key="2">
    <source>
        <dbReference type="EMBL" id="CAI6333979.1"/>
    </source>
</evidence>
<accession>A0A9W4XJ95</accession>
<keyword evidence="3" id="KW-1185">Reference proteome</keyword>
<reference evidence="2" key="1">
    <citation type="submission" date="2023-01" db="EMBL/GenBank/DDBJ databases">
        <authorList>
            <person name="Van Ghelder C."/>
            <person name="Rancurel C."/>
        </authorList>
    </citation>
    <scope>NUCLEOTIDE SEQUENCE</scope>
    <source>
        <strain evidence="2">CNCM I-4278</strain>
    </source>
</reference>
<evidence type="ECO:0000256" key="1">
    <source>
        <dbReference type="SAM" id="MobiDB-lite"/>
    </source>
</evidence>
<feature type="region of interest" description="Disordered" evidence="1">
    <location>
        <begin position="37"/>
        <end position="98"/>
    </location>
</feature>
<comment type="caution">
    <text evidence="2">The sequence shown here is derived from an EMBL/GenBank/DDBJ whole genome shotgun (WGS) entry which is preliminary data.</text>
</comment>
<evidence type="ECO:0000313" key="3">
    <source>
        <dbReference type="Proteomes" id="UP001152607"/>
    </source>
</evidence>
<feature type="compositionally biased region" description="Polar residues" evidence="1">
    <location>
        <begin position="54"/>
        <end position="69"/>
    </location>
</feature>
<proteinExistence type="predicted"/>
<sequence>MYSAIVGLDCIRFINFQTVSRAILRHLSCRAQRFCPKSEAKQSSREESLFPSHGLQNIRSARDPYSTSASERKWSLKGKNPRREASANATTSAPPRDDKSRVLFKDCRLVYMPVNFYIYFSS</sequence>